<dbReference type="AlphaFoldDB" id="A0A7S0C733"/>
<sequence>MVVIEVQSRAKKDNLELSLSIILFSSRLSVNYFCNNPVLLHASTIHTVPKDRTIEVIKIVGKLLSELKIIIIIRARSEKSRVKLVVHCCSVQIKIRDESKINSRGHE</sequence>
<accession>A0A7S0C733</accession>
<reference evidence="1" key="1">
    <citation type="submission" date="2021-01" db="EMBL/GenBank/DDBJ databases">
        <authorList>
            <person name="Corre E."/>
            <person name="Pelletier E."/>
            <person name="Niang G."/>
            <person name="Scheremetjew M."/>
            <person name="Finn R."/>
            <person name="Kale V."/>
            <person name="Holt S."/>
            <person name="Cochrane G."/>
            <person name="Meng A."/>
            <person name="Brown T."/>
            <person name="Cohen L."/>
        </authorList>
    </citation>
    <scope>NUCLEOTIDE SEQUENCE</scope>
    <source>
        <strain evidence="1">CCAP1064/1</strain>
    </source>
</reference>
<proteinExistence type="predicted"/>
<protein>
    <submittedName>
        <fullName evidence="1">Uncharacterized protein</fullName>
    </submittedName>
</protein>
<name>A0A7S0C733_9STRA</name>
<organism evidence="1">
    <name type="scientific">Proboscia inermis</name>
    <dbReference type="NCBI Taxonomy" id="420281"/>
    <lineage>
        <taxon>Eukaryota</taxon>
        <taxon>Sar</taxon>
        <taxon>Stramenopiles</taxon>
        <taxon>Ochrophyta</taxon>
        <taxon>Bacillariophyta</taxon>
        <taxon>Coscinodiscophyceae</taxon>
        <taxon>Rhizosoleniophycidae</taxon>
        <taxon>Rhizosoleniales</taxon>
        <taxon>Rhizosoleniaceae</taxon>
        <taxon>Proboscia</taxon>
    </lineage>
</organism>
<dbReference type="EMBL" id="HBEL01022610">
    <property type="protein sequence ID" value="CAD8414445.1"/>
    <property type="molecule type" value="Transcribed_RNA"/>
</dbReference>
<gene>
    <name evidence="1" type="ORF">PINE0816_LOCUS10579</name>
</gene>
<evidence type="ECO:0000313" key="1">
    <source>
        <dbReference type="EMBL" id="CAD8414445.1"/>
    </source>
</evidence>